<dbReference type="EMBL" id="JAKZMM010000050">
    <property type="protein sequence ID" value="MCJ2381966.1"/>
    <property type="molecule type" value="Genomic_DNA"/>
</dbReference>
<name>A0ABT0C4M6_9BACT</name>
<keyword evidence="1" id="KW-0472">Membrane</keyword>
<feature type="transmembrane region" description="Helical" evidence="1">
    <location>
        <begin position="37"/>
        <end position="56"/>
    </location>
</feature>
<proteinExistence type="predicted"/>
<comment type="caution">
    <text evidence="2">The sequence shown here is derived from an EMBL/GenBank/DDBJ whole genome shotgun (WGS) entry which is preliminary data.</text>
</comment>
<dbReference type="Proteomes" id="UP001165444">
    <property type="component" value="Unassembled WGS sequence"/>
</dbReference>
<organism evidence="2 3">
    <name type="scientific">Parabacteroides faecalis</name>
    <dbReference type="NCBI Taxonomy" id="2924040"/>
    <lineage>
        <taxon>Bacteria</taxon>
        <taxon>Pseudomonadati</taxon>
        <taxon>Bacteroidota</taxon>
        <taxon>Bacteroidia</taxon>
        <taxon>Bacteroidales</taxon>
        <taxon>Tannerellaceae</taxon>
        <taxon>Parabacteroides</taxon>
    </lineage>
</organism>
<keyword evidence="1" id="KW-1133">Transmembrane helix</keyword>
<evidence type="ECO:0000313" key="3">
    <source>
        <dbReference type="Proteomes" id="UP001165444"/>
    </source>
</evidence>
<evidence type="ECO:0000313" key="2">
    <source>
        <dbReference type="EMBL" id="MCJ2381966.1"/>
    </source>
</evidence>
<protein>
    <recommendedName>
        <fullName evidence="4">Glycosyltransferase RgtA/B/C/D-like domain-containing protein</fullName>
    </recommendedName>
</protein>
<reference evidence="2 3" key="1">
    <citation type="submission" date="2022-03" db="EMBL/GenBank/DDBJ databases">
        <title>Parabacteroides sp. nov. isolated from swine feces.</title>
        <authorList>
            <person name="Bak J.E."/>
        </authorList>
    </citation>
    <scope>NUCLEOTIDE SEQUENCE [LARGE SCALE GENOMIC DNA]</scope>
    <source>
        <strain evidence="2 3">AGMB00274</strain>
    </source>
</reference>
<dbReference type="RefSeq" id="WP_243326381.1">
    <property type="nucleotide sequence ID" value="NZ_JAKZMM010000050.1"/>
</dbReference>
<keyword evidence="3" id="KW-1185">Reference proteome</keyword>
<gene>
    <name evidence="2" type="ORF">MUN53_15360</name>
</gene>
<feature type="transmembrane region" description="Helical" evidence="1">
    <location>
        <begin position="68"/>
        <end position="85"/>
    </location>
</feature>
<evidence type="ECO:0008006" key="4">
    <source>
        <dbReference type="Google" id="ProtNLM"/>
    </source>
</evidence>
<evidence type="ECO:0000256" key="1">
    <source>
        <dbReference type="SAM" id="Phobius"/>
    </source>
</evidence>
<accession>A0ABT0C4M6</accession>
<sequence>MYAADIREGIDLFYPHHLLYNVLGYVCSQLFHIHDTLSFLCLLNALGAIGCLCVFRKILLFKLESEKVVPLLLLVGSCWGFMRYATDVETYIIPLFFSLAASCCWLYKRSFFLTSLLAAIACLFHQIHFFWWLGLGLFAIYQSSPIRIKALVVYIGAACIVPLSYVLVYLFYPQVEGDNIIHYVFHDYFYVESVGFSFKHAVLLTPVNLIRTLIQVHGYIPSLLQNYFYGGIGIILLGTCLVLFIKSILHKRICYKNEGIDKELDYFAKCHGYIFILQLCFAFLSNGNAEFMVMLPFAFTIYFSFRYYINSDTVKWIALAMFSWNICIGILPLHYLEIYPYKKIETFINKQSPDTNFVISNYPQLYNMLRYDYPHRKYNLYEKEDEVSGWFYTDLINNEYPLSRFSILNENISTDRKTEIKEILTYDLGEWTITKVYK</sequence>
<feature type="transmembrane region" description="Helical" evidence="1">
    <location>
        <begin position="116"/>
        <end position="140"/>
    </location>
</feature>
<feature type="transmembrane region" description="Helical" evidence="1">
    <location>
        <begin position="152"/>
        <end position="172"/>
    </location>
</feature>
<feature type="transmembrane region" description="Helical" evidence="1">
    <location>
        <begin position="316"/>
        <end position="336"/>
    </location>
</feature>
<keyword evidence="1" id="KW-0812">Transmembrane</keyword>
<feature type="transmembrane region" description="Helical" evidence="1">
    <location>
        <begin position="226"/>
        <end position="245"/>
    </location>
</feature>